<evidence type="ECO:0008006" key="4">
    <source>
        <dbReference type="Google" id="ProtNLM"/>
    </source>
</evidence>
<dbReference type="Gene3D" id="1.20.120.330">
    <property type="entry name" value="Nucleotidyltransferases domain 2"/>
    <property type="match status" value="1"/>
</dbReference>
<sequence>MLLNRISLVVFVFYALIVCGHCKDDSNKRILLNDPNYIQQLITHLQGELQTLQATVQTQHGEHQTLQTTVQTQHGELQTLQNTVQTQHGEISSLKTQLSQANKGYAGGSWYGHTGAAVDYLCLPRDPEWLQTTVVPDDYTGRLYGAEYESNTGHTLFGPQSRDEEVPCAVCRSTSFVSSVMIPARTTCYSGWTKAFSGSLAAGYYGHIAASQYVCVDENAHPLAGGADRNDNGILFLGVKAFCGSLRCPPYEQDKFISCVVCMK</sequence>
<dbReference type="AlphaFoldDB" id="A0A210QQU3"/>
<dbReference type="InterPro" id="IPR051077">
    <property type="entry name" value="Ca-dependent_lectin"/>
</dbReference>
<proteinExistence type="predicted"/>
<dbReference type="SUPFAM" id="SSF58100">
    <property type="entry name" value="Bacterial hemolysins"/>
    <property type="match status" value="1"/>
</dbReference>
<dbReference type="PANTHER" id="PTHR24024">
    <property type="entry name" value="PULMONARY SURFACTANT-ASSOCIATED PROTEIN A"/>
    <property type="match status" value="1"/>
</dbReference>
<keyword evidence="3" id="KW-1185">Reference proteome</keyword>
<evidence type="ECO:0000313" key="2">
    <source>
        <dbReference type="EMBL" id="OWF51102.1"/>
    </source>
</evidence>
<feature type="chain" id="PRO_5012419740" description="Short-chain collagen C4" evidence="1">
    <location>
        <begin position="23"/>
        <end position="264"/>
    </location>
</feature>
<dbReference type="Proteomes" id="UP000242188">
    <property type="component" value="Unassembled WGS sequence"/>
</dbReference>
<reference evidence="2 3" key="1">
    <citation type="journal article" date="2017" name="Nat. Ecol. Evol.">
        <title>Scallop genome provides insights into evolution of bilaterian karyotype and development.</title>
        <authorList>
            <person name="Wang S."/>
            <person name="Zhang J."/>
            <person name="Jiao W."/>
            <person name="Li J."/>
            <person name="Xun X."/>
            <person name="Sun Y."/>
            <person name="Guo X."/>
            <person name="Huan P."/>
            <person name="Dong B."/>
            <person name="Zhang L."/>
            <person name="Hu X."/>
            <person name="Sun X."/>
            <person name="Wang J."/>
            <person name="Zhao C."/>
            <person name="Wang Y."/>
            <person name="Wang D."/>
            <person name="Huang X."/>
            <person name="Wang R."/>
            <person name="Lv J."/>
            <person name="Li Y."/>
            <person name="Zhang Z."/>
            <person name="Liu B."/>
            <person name="Lu W."/>
            <person name="Hui Y."/>
            <person name="Liang J."/>
            <person name="Zhou Z."/>
            <person name="Hou R."/>
            <person name="Li X."/>
            <person name="Liu Y."/>
            <person name="Li H."/>
            <person name="Ning X."/>
            <person name="Lin Y."/>
            <person name="Zhao L."/>
            <person name="Xing Q."/>
            <person name="Dou J."/>
            <person name="Li Y."/>
            <person name="Mao J."/>
            <person name="Guo H."/>
            <person name="Dou H."/>
            <person name="Li T."/>
            <person name="Mu C."/>
            <person name="Jiang W."/>
            <person name="Fu Q."/>
            <person name="Fu X."/>
            <person name="Miao Y."/>
            <person name="Liu J."/>
            <person name="Yu Q."/>
            <person name="Li R."/>
            <person name="Liao H."/>
            <person name="Li X."/>
            <person name="Kong Y."/>
            <person name="Jiang Z."/>
            <person name="Chourrout D."/>
            <person name="Li R."/>
            <person name="Bao Z."/>
        </authorList>
    </citation>
    <scope>NUCLEOTIDE SEQUENCE [LARGE SCALE GENOMIC DNA]</scope>
    <source>
        <strain evidence="2 3">PY_sf001</strain>
    </source>
</reference>
<keyword evidence="1" id="KW-0732">Signal</keyword>
<evidence type="ECO:0000313" key="3">
    <source>
        <dbReference type="Proteomes" id="UP000242188"/>
    </source>
</evidence>
<evidence type="ECO:0000256" key="1">
    <source>
        <dbReference type="SAM" id="SignalP"/>
    </source>
</evidence>
<gene>
    <name evidence="2" type="ORF">KP79_PYT25630</name>
</gene>
<dbReference type="PANTHER" id="PTHR24024:SF18">
    <property type="entry name" value="SHORT-CHAIN COLLAGEN C4-LIKE"/>
    <property type="match status" value="1"/>
</dbReference>
<organism evidence="2 3">
    <name type="scientific">Mizuhopecten yessoensis</name>
    <name type="common">Japanese scallop</name>
    <name type="synonym">Patinopecten yessoensis</name>
    <dbReference type="NCBI Taxonomy" id="6573"/>
    <lineage>
        <taxon>Eukaryota</taxon>
        <taxon>Metazoa</taxon>
        <taxon>Spiralia</taxon>
        <taxon>Lophotrochozoa</taxon>
        <taxon>Mollusca</taxon>
        <taxon>Bivalvia</taxon>
        <taxon>Autobranchia</taxon>
        <taxon>Pteriomorphia</taxon>
        <taxon>Pectinida</taxon>
        <taxon>Pectinoidea</taxon>
        <taxon>Pectinidae</taxon>
        <taxon>Mizuhopecten</taxon>
    </lineage>
</organism>
<dbReference type="GO" id="GO:0005615">
    <property type="term" value="C:extracellular space"/>
    <property type="evidence" value="ECO:0007669"/>
    <property type="project" value="TreeGrafter"/>
</dbReference>
<protein>
    <recommendedName>
        <fullName evidence="4">Short-chain collagen C4</fullName>
    </recommendedName>
</protein>
<name>A0A210QQU3_MIZYE</name>
<feature type="signal peptide" evidence="1">
    <location>
        <begin position="1"/>
        <end position="22"/>
    </location>
</feature>
<dbReference type="OrthoDB" id="6086925at2759"/>
<dbReference type="EMBL" id="NEDP02002351">
    <property type="protein sequence ID" value="OWF51102.1"/>
    <property type="molecule type" value="Genomic_DNA"/>
</dbReference>
<accession>A0A210QQU3</accession>
<comment type="caution">
    <text evidence="2">The sequence shown here is derived from an EMBL/GenBank/DDBJ whole genome shotgun (WGS) entry which is preliminary data.</text>
</comment>